<evidence type="ECO:0000256" key="1">
    <source>
        <dbReference type="SAM" id="Phobius"/>
    </source>
</evidence>
<sequence length="43" mass="5027">MEMFTIDSYVVLAVVVAAWATYDMMYSTKKISEINKRTFSKEK</sequence>
<protein>
    <submittedName>
        <fullName evidence="2">Uncharacterized protein</fullName>
    </submittedName>
</protein>
<keyword evidence="1" id="KW-0812">Transmembrane</keyword>
<dbReference type="EMBL" id="FPKX01000031">
    <property type="protein sequence ID" value="SFZ97933.1"/>
    <property type="molecule type" value="Genomic_DNA"/>
</dbReference>
<feature type="transmembrane region" description="Helical" evidence="1">
    <location>
        <begin position="6"/>
        <end position="26"/>
    </location>
</feature>
<evidence type="ECO:0000313" key="2">
    <source>
        <dbReference type="EMBL" id="SFZ97933.1"/>
    </source>
</evidence>
<gene>
    <name evidence="2" type="ORF">MNB_SV-5-783</name>
</gene>
<dbReference type="AlphaFoldDB" id="A0A1W1ED48"/>
<name>A0A1W1ED48_9ZZZZ</name>
<keyword evidence="1" id="KW-1133">Transmembrane helix</keyword>
<proteinExistence type="predicted"/>
<organism evidence="2">
    <name type="scientific">hydrothermal vent metagenome</name>
    <dbReference type="NCBI Taxonomy" id="652676"/>
    <lineage>
        <taxon>unclassified sequences</taxon>
        <taxon>metagenomes</taxon>
        <taxon>ecological metagenomes</taxon>
    </lineage>
</organism>
<accession>A0A1W1ED48</accession>
<reference evidence="2" key="1">
    <citation type="submission" date="2016-10" db="EMBL/GenBank/DDBJ databases">
        <authorList>
            <person name="de Groot N.N."/>
        </authorList>
    </citation>
    <scope>NUCLEOTIDE SEQUENCE</scope>
</reference>
<keyword evidence="1" id="KW-0472">Membrane</keyword>